<accession>A0ABR2RYD2</accession>
<gene>
    <name evidence="1" type="ORF">V6N11_000897</name>
</gene>
<organism evidence="1 2">
    <name type="scientific">Hibiscus sabdariffa</name>
    <name type="common">roselle</name>
    <dbReference type="NCBI Taxonomy" id="183260"/>
    <lineage>
        <taxon>Eukaryota</taxon>
        <taxon>Viridiplantae</taxon>
        <taxon>Streptophyta</taxon>
        <taxon>Embryophyta</taxon>
        <taxon>Tracheophyta</taxon>
        <taxon>Spermatophyta</taxon>
        <taxon>Magnoliopsida</taxon>
        <taxon>eudicotyledons</taxon>
        <taxon>Gunneridae</taxon>
        <taxon>Pentapetalae</taxon>
        <taxon>rosids</taxon>
        <taxon>malvids</taxon>
        <taxon>Malvales</taxon>
        <taxon>Malvaceae</taxon>
        <taxon>Malvoideae</taxon>
        <taxon>Hibiscus</taxon>
    </lineage>
</organism>
<sequence>MVQPHGPIHKLHLVGFTSFEYSIKLARIKSRQILHQHMLAVLGRHHRPMNVQTSRQRSPMGPPLLVRELDPRNRFATEWRTEFGDKLMALVSFLAVFAHPMMPKRTGASVSDIFIWFCCTSNY</sequence>
<keyword evidence="2" id="KW-1185">Reference proteome</keyword>
<protein>
    <submittedName>
        <fullName evidence="1">Uncharacterized protein</fullName>
    </submittedName>
</protein>
<dbReference type="EMBL" id="JBBPBN010000019">
    <property type="protein sequence ID" value="KAK9017897.1"/>
    <property type="molecule type" value="Genomic_DNA"/>
</dbReference>
<dbReference type="Proteomes" id="UP001396334">
    <property type="component" value="Unassembled WGS sequence"/>
</dbReference>
<evidence type="ECO:0000313" key="1">
    <source>
        <dbReference type="EMBL" id="KAK9017897.1"/>
    </source>
</evidence>
<proteinExistence type="predicted"/>
<comment type="caution">
    <text evidence="1">The sequence shown here is derived from an EMBL/GenBank/DDBJ whole genome shotgun (WGS) entry which is preliminary data.</text>
</comment>
<reference evidence="1 2" key="1">
    <citation type="journal article" date="2024" name="G3 (Bethesda)">
        <title>Genome assembly of Hibiscus sabdariffa L. provides insights into metabolisms of medicinal natural products.</title>
        <authorList>
            <person name="Kim T."/>
        </authorList>
    </citation>
    <scope>NUCLEOTIDE SEQUENCE [LARGE SCALE GENOMIC DNA]</scope>
    <source>
        <strain evidence="1">TK-2024</strain>
        <tissue evidence="1">Old leaves</tissue>
    </source>
</reference>
<evidence type="ECO:0000313" key="2">
    <source>
        <dbReference type="Proteomes" id="UP001396334"/>
    </source>
</evidence>
<name>A0ABR2RYD2_9ROSI</name>